<reference evidence="2 3" key="1">
    <citation type="journal article" date="2019" name="Int. J. Syst. Evol. Microbiol.">
        <title>The Global Catalogue of Microorganisms (GCM) 10K type strain sequencing project: providing services to taxonomists for standard genome sequencing and annotation.</title>
        <authorList>
            <consortium name="The Broad Institute Genomics Platform"/>
            <consortium name="The Broad Institute Genome Sequencing Center for Infectious Disease"/>
            <person name="Wu L."/>
            <person name="Ma J."/>
        </authorList>
    </citation>
    <scope>NUCLEOTIDE SEQUENCE [LARGE SCALE GENOMIC DNA]</scope>
    <source>
        <strain evidence="2 3">JCM 16114</strain>
    </source>
</reference>
<keyword evidence="3" id="KW-1185">Reference proteome</keyword>
<sequence>MLSWPVAVWGWSMSTRMFSENQLERLRSYPDISREDLIRYFTLTPADLAFIDPGAAAARVID</sequence>
<dbReference type="Proteomes" id="UP001499843">
    <property type="component" value="Unassembled WGS sequence"/>
</dbReference>
<organism evidence="2 3">
    <name type="scientific">Nonomuraea monospora</name>
    <dbReference type="NCBI Taxonomy" id="568818"/>
    <lineage>
        <taxon>Bacteria</taxon>
        <taxon>Bacillati</taxon>
        <taxon>Actinomycetota</taxon>
        <taxon>Actinomycetes</taxon>
        <taxon>Streptosporangiales</taxon>
        <taxon>Streptosporangiaceae</taxon>
        <taxon>Nonomuraea</taxon>
    </lineage>
</organism>
<comment type="caution">
    <text evidence="2">The sequence shown here is derived from an EMBL/GenBank/DDBJ whole genome shotgun (WGS) entry which is preliminary data.</text>
</comment>
<gene>
    <name evidence="2" type="ORF">GCM10009850_037630</name>
</gene>
<evidence type="ECO:0000313" key="3">
    <source>
        <dbReference type="Proteomes" id="UP001499843"/>
    </source>
</evidence>
<proteinExistence type="predicted"/>
<protein>
    <recommendedName>
        <fullName evidence="1">DUF4158 domain-containing protein</fullName>
    </recommendedName>
</protein>
<accession>A0ABN3CFY5</accession>
<feature type="domain" description="DUF4158" evidence="1">
    <location>
        <begin position="18"/>
        <end position="52"/>
    </location>
</feature>
<dbReference type="Pfam" id="PF13700">
    <property type="entry name" value="DUF4158"/>
    <property type="match status" value="1"/>
</dbReference>
<dbReference type="EMBL" id="BAAAQX010000008">
    <property type="protein sequence ID" value="GAA2208305.1"/>
    <property type="molecule type" value="Genomic_DNA"/>
</dbReference>
<evidence type="ECO:0000313" key="2">
    <source>
        <dbReference type="EMBL" id="GAA2208305.1"/>
    </source>
</evidence>
<name>A0ABN3CFY5_9ACTN</name>
<evidence type="ECO:0000259" key="1">
    <source>
        <dbReference type="Pfam" id="PF13700"/>
    </source>
</evidence>
<dbReference type="InterPro" id="IPR025296">
    <property type="entry name" value="DUF4158"/>
</dbReference>
<dbReference type="RefSeq" id="WP_344476305.1">
    <property type="nucleotide sequence ID" value="NZ_BAAAQX010000008.1"/>
</dbReference>